<dbReference type="FunFam" id="3.30.497.10:FF:000001">
    <property type="entry name" value="Serine protease inhibitor"/>
    <property type="match status" value="1"/>
</dbReference>
<comment type="similarity">
    <text evidence="2 8">Belongs to the serpin family.</text>
</comment>
<keyword evidence="4" id="KW-0646">Protease inhibitor</keyword>
<dbReference type="InterPro" id="IPR000215">
    <property type="entry name" value="Serpin_fam"/>
</dbReference>
<dbReference type="Proteomes" id="UP000242188">
    <property type="component" value="Unassembled WGS sequence"/>
</dbReference>
<comment type="caution">
    <text evidence="10">The sequence shown here is derived from an EMBL/GenBank/DDBJ whole genome shotgun (WGS) entry which is preliminary data.</text>
</comment>
<evidence type="ECO:0000256" key="2">
    <source>
        <dbReference type="ARBA" id="ARBA00009500"/>
    </source>
</evidence>
<protein>
    <submittedName>
        <fullName evidence="10">Serpin B9</fullName>
    </submittedName>
</protein>
<dbReference type="SUPFAM" id="SSF56574">
    <property type="entry name" value="Serpins"/>
    <property type="match status" value="1"/>
</dbReference>
<dbReference type="PANTHER" id="PTHR11461">
    <property type="entry name" value="SERINE PROTEASE INHIBITOR, SERPIN"/>
    <property type="match status" value="1"/>
</dbReference>
<evidence type="ECO:0000313" key="11">
    <source>
        <dbReference type="Proteomes" id="UP000242188"/>
    </source>
</evidence>
<evidence type="ECO:0000313" key="10">
    <source>
        <dbReference type="EMBL" id="OWF44438.1"/>
    </source>
</evidence>
<evidence type="ECO:0000256" key="8">
    <source>
        <dbReference type="RuleBase" id="RU000411"/>
    </source>
</evidence>
<evidence type="ECO:0000256" key="1">
    <source>
        <dbReference type="ARBA" id="ARBA00004613"/>
    </source>
</evidence>
<reference evidence="10 11" key="1">
    <citation type="journal article" date="2017" name="Nat. Ecol. Evol.">
        <title>Scallop genome provides insights into evolution of bilaterian karyotype and development.</title>
        <authorList>
            <person name="Wang S."/>
            <person name="Zhang J."/>
            <person name="Jiao W."/>
            <person name="Li J."/>
            <person name="Xun X."/>
            <person name="Sun Y."/>
            <person name="Guo X."/>
            <person name="Huan P."/>
            <person name="Dong B."/>
            <person name="Zhang L."/>
            <person name="Hu X."/>
            <person name="Sun X."/>
            <person name="Wang J."/>
            <person name="Zhao C."/>
            <person name="Wang Y."/>
            <person name="Wang D."/>
            <person name="Huang X."/>
            <person name="Wang R."/>
            <person name="Lv J."/>
            <person name="Li Y."/>
            <person name="Zhang Z."/>
            <person name="Liu B."/>
            <person name="Lu W."/>
            <person name="Hui Y."/>
            <person name="Liang J."/>
            <person name="Zhou Z."/>
            <person name="Hou R."/>
            <person name="Li X."/>
            <person name="Liu Y."/>
            <person name="Li H."/>
            <person name="Ning X."/>
            <person name="Lin Y."/>
            <person name="Zhao L."/>
            <person name="Xing Q."/>
            <person name="Dou J."/>
            <person name="Li Y."/>
            <person name="Mao J."/>
            <person name="Guo H."/>
            <person name="Dou H."/>
            <person name="Li T."/>
            <person name="Mu C."/>
            <person name="Jiang W."/>
            <person name="Fu Q."/>
            <person name="Fu X."/>
            <person name="Miao Y."/>
            <person name="Liu J."/>
            <person name="Yu Q."/>
            <person name="Li R."/>
            <person name="Liao H."/>
            <person name="Li X."/>
            <person name="Kong Y."/>
            <person name="Jiang Z."/>
            <person name="Chourrout D."/>
            <person name="Li R."/>
            <person name="Bao Z."/>
        </authorList>
    </citation>
    <scope>NUCLEOTIDE SEQUENCE [LARGE SCALE GENOMIC DNA]</scope>
    <source>
        <strain evidence="10 11">PY_sf001</strain>
    </source>
</reference>
<dbReference type="SMART" id="SM00093">
    <property type="entry name" value="SERPIN"/>
    <property type="match status" value="1"/>
</dbReference>
<dbReference type="GO" id="GO:0005615">
    <property type="term" value="C:extracellular space"/>
    <property type="evidence" value="ECO:0007669"/>
    <property type="project" value="InterPro"/>
</dbReference>
<feature type="domain" description="Serpin" evidence="9">
    <location>
        <begin position="27"/>
        <end position="389"/>
    </location>
</feature>
<dbReference type="EMBL" id="NEDP02004782">
    <property type="protein sequence ID" value="OWF44438.1"/>
    <property type="molecule type" value="Genomic_DNA"/>
</dbReference>
<dbReference type="Gene3D" id="3.30.497.10">
    <property type="entry name" value="Antithrombin, subunit I, domain 2"/>
    <property type="match status" value="1"/>
</dbReference>
<dbReference type="InterPro" id="IPR042178">
    <property type="entry name" value="Serpin_sf_1"/>
</dbReference>
<sequence length="392" mass="44045">MASSSAKIFRNDILHKDFQDSNMEFTWELYKRLMATSPGDNLFYSPFSISAAMSMVFLGARGQTAVQMGPALKLQSLGQRVHEAFEDYLQVAMIGNKEVTLRIANRLYPNQKTDIMSSFFELCKKHYQTDIKAMNYDPPETARNEINGWVSVKTAQKINDLLPEGSLNPMTVMVLVNAIYFKAEWMLKFDQYCTKEGTFHTLNGRQEKVQMMSNVDKHFCMKRDEKLKCSALELPYKGNALSMVVILPDDKDGLSALEDSLTPSKLHGLIKHMTPTAVNVTLPKFKLESEFELSKIFKEMGMADLFEASKADMSGLDASGKTYLSAIFHKTFVDVTETGTEAAAATAVAMNCCMSMKMPLVFDADHPFIFLIKDNRSDTILFCGRFVDVASV</sequence>
<evidence type="ECO:0000256" key="3">
    <source>
        <dbReference type="ARBA" id="ARBA00022525"/>
    </source>
</evidence>
<gene>
    <name evidence="10" type="ORF">KP79_PYT20475</name>
</gene>
<dbReference type="FunFam" id="2.30.39.10:FF:000030">
    <property type="entry name" value="Serpin 2"/>
    <property type="match status" value="1"/>
</dbReference>
<keyword evidence="5" id="KW-0732">Signal</keyword>
<keyword evidence="7" id="KW-0325">Glycoprotein</keyword>
<evidence type="ECO:0000259" key="9">
    <source>
        <dbReference type="SMART" id="SM00093"/>
    </source>
</evidence>
<evidence type="ECO:0000256" key="6">
    <source>
        <dbReference type="ARBA" id="ARBA00022900"/>
    </source>
</evidence>
<dbReference type="GO" id="GO:0004867">
    <property type="term" value="F:serine-type endopeptidase inhibitor activity"/>
    <property type="evidence" value="ECO:0007669"/>
    <property type="project" value="UniProtKB-KW"/>
</dbReference>
<evidence type="ECO:0000256" key="7">
    <source>
        <dbReference type="ARBA" id="ARBA00023180"/>
    </source>
</evidence>
<dbReference type="InterPro" id="IPR023795">
    <property type="entry name" value="Serpin_CS"/>
</dbReference>
<keyword evidence="6" id="KW-0722">Serine protease inhibitor</keyword>
<keyword evidence="11" id="KW-1185">Reference proteome</keyword>
<dbReference type="PROSITE" id="PS00284">
    <property type="entry name" value="SERPIN"/>
    <property type="match status" value="1"/>
</dbReference>
<dbReference type="InterPro" id="IPR036186">
    <property type="entry name" value="Serpin_sf"/>
</dbReference>
<keyword evidence="3" id="KW-0964">Secreted</keyword>
<dbReference type="Pfam" id="PF00079">
    <property type="entry name" value="Serpin"/>
    <property type="match status" value="1"/>
</dbReference>
<organism evidence="10 11">
    <name type="scientific">Mizuhopecten yessoensis</name>
    <name type="common">Japanese scallop</name>
    <name type="synonym">Patinopecten yessoensis</name>
    <dbReference type="NCBI Taxonomy" id="6573"/>
    <lineage>
        <taxon>Eukaryota</taxon>
        <taxon>Metazoa</taxon>
        <taxon>Spiralia</taxon>
        <taxon>Lophotrochozoa</taxon>
        <taxon>Mollusca</taxon>
        <taxon>Bivalvia</taxon>
        <taxon>Autobranchia</taxon>
        <taxon>Pteriomorphia</taxon>
        <taxon>Pectinida</taxon>
        <taxon>Pectinoidea</taxon>
        <taxon>Pectinidae</taxon>
        <taxon>Mizuhopecten</taxon>
    </lineage>
</organism>
<dbReference type="InterPro" id="IPR023796">
    <property type="entry name" value="Serpin_dom"/>
</dbReference>
<proteinExistence type="inferred from homology"/>
<evidence type="ECO:0000256" key="5">
    <source>
        <dbReference type="ARBA" id="ARBA00022729"/>
    </source>
</evidence>
<comment type="subcellular location">
    <subcellularLocation>
        <location evidence="1">Secreted</location>
    </subcellularLocation>
</comment>
<dbReference type="Gene3D" id="2.30.39.10">
    <property type="entry name" value="Alpha-1-antitrypsin, domain 1"/>
    <property type="match status" value="1"/>
</dbReference>
<accession>A0A210Q6S2</accession>
<dbReference type="STRING" id="6573.A0A210Q6S2"/>
<name>A0A210Q6S2_MIZYE</name>
<evidence type="ECO:0000256" key="4">
    <source>
        <dbReference type="ARBA" id="ARBA00022690"/>
    </source>
</evidence>
<dbReference type="InterPro" id="IPR042185">
    <property type="entry name" value="Serpin_sf_2"/>
</dbReference>
<dbReference type="AlphaFoldDB" id="A0A210Q6S2"/>
<dbReference type="PANTHER" id="PTHR11461:SF211">
    <property type="entry name" value="GH10112P-RELATED"/>
    <property type="match status" value="1"/>
</dbReference>
<dbReference type="CDD" id="cd00172">
    <property type="entry name" value="serpin"/>
    <property type="match status" value="1"/>
</dbReference>
<dbReference type="OrthoDB" id="671595at2759"/>